<accession>A0ABP6W8S1</accession>
<dbReference type="Gene3D" id="3.40.50.720">
    <property type="entry name" value="NAD(P)-binding Rossmann-like Domain"/>
    <property type="match status" value="1"/>
</dbReference>
<name>A0ABP6W8S1_9ACTN</name>
<evidence type="ECO:0000313" key="5">
    <source>
        <dbReference type="Proteomes" id="UP001500630"/>
    </source>
</evidence>
<dbReference type="InterPro" id="IPR036291">
    <property type="entry name" value="NAD(P)-bd_dom_sf"/>
</dbReference>
<keyword evidence="5" id="KW-1185">Reference proteome</keyword>
<dbReference type="Pfam" id="PF00106">
    <property type="entry name" value="adh_short"/>
    <property type="match status" value="1"/>
</dbReference>
<dbReference type="PRINTS" id="PR00080">
    <property type="entry name" value="SDRFAMILY"/>
</dbReference>
<sequence>MKISGSTVLVTGANRGLGAAFTRALLDRGARTVYAGARDPASASVTATGTGTGTGQDLIPVALDITDPGSVAAAAARCADVDLLINNAGISLSRSPGPDRARAEMETNYFGTLSMSRAFAPVLAGNGGGALVNVLSVLSFVTFPPVSTYAASKAAAWSLTNALRVELAEQGTQVVGVHAGYIDTDMAAGVEGPKISPAEVAGLTLDGLEAGAYEVLADGISRETKAALSGDLELLYPALATRR</sequence>
<dbReference type="Proteomes" id="UP001500630">
    <property type="component" value="Unassembled WGS sequence"/>
</dbReference>
<reference evidence="5" key="1">
    <citation type="journal article" date="2019" name="Int. J. Syst. Evol. Microbiol.">
        <title>The Global Catalogue of Microorganisms (GCM) 10K type strain sequencing project: providing services to taxonomists for standard genome sequencing and annotation.</title>
        <authorList>
            <consortium name="The Broad Institute Genomics Platform"/>
            <consortium name="The Broad Institute Genome Sequencing Center for Infectious Disease"/>
            <person name="Wu L."/>
            <person name="Ma J."/>
        </authorList>
    </citation>
    <scope>NUCLEOTIDE SEQUENCE [LARGE SCALE GENOMIC DNA]</scope>
    <source>
        <strain evidence="5">JCM 17326</strain>
    </source>
</reference>
<evidence type="ECO:0000313" key="4">
    <source>
        <dbReference type="EMBL" id="GAA3548005.1"/>
    </source>
</evidence>
<dbReference type="SUPFAM" id="SSF51735">
    <property type="entry name" value="NAD(P)-binding Rossmann-fold domains"/>
    <property type="match status" value="1"/>
</dbReference>
<keyword evidence="2" id="KW-0560">Oxidoreductase</keyword>
<dbReference type="PROSITE" id="PS00061">
    <property type="entry name" value="ADH_SHORT"/>
    <property type="match status" value="1"/>
</dbReference>
<proteinExistence type="inferred from homology"/>
<dbReference type="NCBIfam" id="NF006119">
    <property type="entry name" value="PRK08264.1-5"/>
    <property type="match status" value="1"/>
</dbReference>
<dbReference type="InterPro" id="IPR020904">
    <property type="entry name" value="Sc_DH/Rdtase_CS"/>
</dbReference>
<dbReference type="InterPro" id="IPR002347">
    <property type="entry name" value="SDR_fam"/>
</dbReference>
<dbReference type="RefSeq" id="WP_345562144.1">
    <property type="nucleotide sequence ID" value="NZ_BAABDQ010000005.1"/>
</dbReference>
<protein>
    <submittedName>
        <fullName evidence="4">SDR family oxidoreductase</fullName>
    </submittedName>
</protein>
<gene>
    <name evidence="4" type="ORF">GCM10022419_030360</name>
</gene>
<dbReference type="EMBL" id="BAABDQ010000005">
    <property type="protein sequence ID" value="GAA3548005.1"/>
    <property type="molecule type" value="Genomic_DNA"/>
</dbReference>
<evidence type="ECO:0000256" key="3">
    <source>
        <dbReference type="RuleBase" id="RU000363"/>
    </source>
</evidence>
<comment type="similarity">
    <text evidence="1 3">Belongs to the short-chain dehydrogenases/reductases (SDR) family.</text>
</comment>
<organism evidence="4 5">
    <name type="scientific">Nonomuraea rosea</name>
    <dbReference type="NCBI Taxonomy" id="638574"/>
    <lineage>
        <taxon>Bacteria</taxon>
        <taxon>Bacillati</taxon>
        <taxon>Actinomycetota</taxon>
        <taxon>Actinomycetes</taxon>
        <taxon>Streptosporangiales</taxon>
        <taxon>Streptosporangiaceae</taxon>
        <taxon>Nonomuraea</taxon>
    </lineage>
</organism>
<evidence type="ECO:0000256" key="1">
    <source>
        <dbReference type="ARBA" id="ARBA00006484"/>
    </source>
</evidence>
<dbReference type="PANTHER" id="PTHR44196">
    <property type="entry name" value="DEHYDROGENASE/REDUCTASE SDR FAMILY MEMBER 7B"/>
    <property type="match status" value="1"/>
</dbReference>
<dbReference type="PRINTS" id="PR00081">
    <property type="entry name" value="GDHRDH"/>
</dbReference>
<dbReference type="PANTHER" id="PTHR44196:SF1">
    <property type="entry name" value="DEHYDROGENASE_REDUCTASE SDR FAMILY MEMBER 7B"/>
    <property type="match status" value="1"/>
</dbReference>
<evidence type="ECO:0000256" key="2">
    <source>
        <dbReference type="ARBA" id="ARBA00023002"/>
    </source>
</evidence>
<comment type="caution">
    <text evidence="4">The sequence shown here is derived from an EMBL/GenBank/DDBJ whole genome shotgun (WGS) entry which is preliminary data.</text>
</comment>